<proteinExistence type="predicted"/>
<gene>
    <name evidence="1" type="ORF">SVIM_LOCUS493379</name>
</gene>
<sequence length="109" mass="12006">MISAGVLLAINEAQQTKISIDQAQQASNLSRHGLAAQNSISKTVADSSSTAASLYCTFKNLLLQLMSDLFLNSVLRRALRFSYKQLLLQQNPNSTRGSFVFLEVLRLIC</sequence>
<organism evidence="1">
    <name type="scientific">Salix viminalis</name>
    <name type="common">Common osier</name>
    <name type="synonym">Basket willow</name>
    <dbReference type="NCBI Taxonomy" id="40686"/>
    <lineage>
        <taxon>Eukaryota</taxon>
        <taxon>Viridiplantae</taxon>
        <taxon>Streptophyta</taxon>
        <taxon>Embryophyta</taxon>
        <taxon>Tracheophyta</taxon>
        <taxon>Spermatophyta</taxon>
        <taxon>Magnoliopsida</taxon>
        <taxon>eudicotyledons</taxon>
        <taxon>Gunneridae</taxon>
        <taxon>Pentapetalae</taxon>
        <taxon>rosids</taxon>
        <taxon>fabids</taxon>
        <taxon>Malpighiales</taxon>
        <taxon>Salicaceae</taxon>
        <taxon>Saliceae</taxon>
        <taxon>Salix</taxon>
    </lineage>
</organism>
<dbReference type="EMBL" id="CAADRP010002262">
    <property type="protein sequence ID" value="VFU64369.1"/>
    <property type="molecule type" value="Genomic_DNA"/>
</dbReference>
<dbReference type="AlphaFoldDB" id="A0A6N2NBC0"/>
<reference evidence="1" key="1">
    <citation type="submission" date="2019-03" db="EMBL/GenBank/DDBJ databases">
        <authorList>
            <person name="Mank J."/>
            <person name="Almeida P."/>
        </authorList>
    </citation>
    <scope>NUCLEOTIDE SEQUENCE</scope>
    <source>
        <strain evidence="1">78183</strain>
    </source>
</reference>
<name>A0A6N2NBC0_SALVM</name>
<protein>
    <submittedName>
        <fullName evidence="1">Uncharacterized protein</fullName>
    </submittedName>
</protein>
<evidence type="ECO:0000313" key="1">
    <source>
        <dbReference type="EMBL" id="VFU64369.1"/>
    </source>
</evidence>
<accession>A0A6N2NBC0</accession>